<dbReference type="RefSeq" id="WP_195171589.1">
    <property type="nucleotide sequence ID" value="NZ_CP062983.1"/>
</dbReference>
<dbReference type="Proteomes" id="UP000594468">
    <property type="component" value="Chromosome"/>
</dbReference>
<sequence>MSFLSRFGGWGVLALFILVNLVLVVVVAGAIALEFTFQAFTATEPGQWLMLGVTIWGFLIAIALWVRRRAQSIAGIIILVVVVSMLTVAAYLFWNFLPQYNKDFMLRRLREEPLNFGINILVLIEITIIPVIVAISTRWQRFQQSVQKAYSSPLNFVLVIATMSIQILLLLVGIWFTMTVILPLVGIDLSQFDMSSALG</sequence>
<organism evidence="2 3">
    <name type="scientific">Phototrophicus methaneseepsis</name>
    <dbReference type="NCBI Taxonomy" id="2710758"/>
    <lineage>
        <taxon>Bacteria</taxon>
        <taxon>Bacillati</taxon>
        <taxon>Chloroflexota</taxon>
        <taxon>Candidatus Thermofontia</taxon>
        <taxon>Phototrophicales</taxon>
        <taxon>Phototrophicaceae</taxon>
        <taxon>Phototrophicus</taxon>
    </lineage>
</organism>
<gene>
    <name evidence="2" type="ORF">G4Y79_03825</name>
</gene>
<keyword evidence="1" id="KW-1133">Transmembrane helix</keyword>
<name>A0A7S8EAU2_9CHLR</name>
<feature type="transmembrane region" description="Helical" evidence="1">
    <location>
        <begin position="12"/>
        <end position="33"/>
    </location>
</feature>
<feature type="transmembrane region" description="Helical" evidence="1">
    <location>
        <begin position="45"/>
        <end position="66"/>
    </location>
</feature>
<accession>A0A7S8EAU2</accession>
<keyword evidence="1" id="KW-0472">Membrane</keyword>
<dbReference type="EMBL" id="CP062983">
    <property type="protein sequence ID" value="QPC83522.1"/>
    <property type="molecule type" value="Genomic_DNA"/>
</dbReference>
<keyword evidence="1" id="KW-0812">Transmembrane</keyword>
<dbReference type="AlphaFoldDB" id="A0A7S8EAU2"/>
<feature type="transmembrane region" description="Helical" evidence="1">
    <location>
        <begin position="73"/>
        <end position="94"/>
    </location>
</feature>
<dbReference type="KEGG" id="pmet:G4Y79_03825"/>
<proteinExistence type="predicted"/>
<protein>
    <submittedName>
        <fullName evidence="2">Uncharacterized protein</fullName>
    </submittedName>
</protein>
<reference evidence="2 3" key="1">
    <citation type="submission" date="2020-02" db="EMBL/GenBank/DDBJ databases">
        <authorList>
            <person name="Zheng R.K."/>
            <person name="Sun C.M."/>
        </authorList>
    </citation>
    <scope>NUCLEOTIDE SEQUENCE [LARGE SCALE GENOMIC DNA]</scope>
    <source>
        <strain evidence="3">rifampicinis</strain>
    </source>
</reference>
<evidence type="ECO:0000256" key="1">
    <source>
        <dbReference type="SAM" id="Phobius"/>
    </source>
</evidence>
<evidence type="ECO:0000313" key="2">
    <source>
        <dbReference type="EMBL" id="QPC83522.1"/>
    </source>
</evidence>
<feature type="transmembrane region" description="Helical" evidence="1">
    <location>
        <begin position="114"/>
        <end position="135"/>
    </location>
</feature>
<keyword evidence="3" id="KW-1185">Reference proteome</keyword>
<feature type="transmembrane region" description="Helical" evidence="1">
    <location>
        <begin position="156"/>
        <end position="185"/>
    </location>
</feature>
<evidence type="ECO:0000313" key="3">
    <source>
        <dbReference type="Proteomes" id="UP000594468"/>
    </source>
</evidence>